<name>X0CQ95_FUSOX</name>
<protein>
    <submittedName>
        <fullName evidence="1">Uncharacterized protein</fullName>
    </submittedName>
</protein>
<dbReference type="Proteomes" id="UP000030663">
    <property type="component" value="Unassembled WGS sequence"/>
</dbReference>
<gene>
    <name evidence="1" type="ORF">FOQG_02067</name>
</gene>
<reference evidence="1 2" key="1">
    <citation type="submission" date="2011-11" db="EMBL/GenBank/DDBJ databases">
        <title>The Genome Sequence of Fusarium oxysporum PHW815.</title>
        <authorList>
            <consortium name="The Broad Institute Genome Sequencing Platform"/>
            <person name="Ma L.-J."/>
            <person name="Gale L.R."/>
            <person name="Schwartz D.C."/>
            <person name="Zhou S."/>
            <person name="Corby-Kistler H."/>
            <person name="Young S.K."/>
            <person name="Zeng Q."/>
            <person name="Gargeya S."/>
            <person name="Fitzgerald M."/>
            <person name="Haas B."/>
            <person name="Abouelleil A."/>
            <person name="Alvarado L."/>
            <person name="Arachchi H.M."/>
            <person name="Berlin A."/>
            <person name="Brown A."/>
            <person name="Chapman S.B."/>
            <person name="Chen Z."/>
            <person name="Dunbar C."/>
            <person name="Freedman E."/>
            <person name="Gearin G."/>
            <person name="Goldberg J."/>
            <person name="Griggs A."/>
            <person name="Gujja S."/>
            <person name="Heiman D."/>
            <person name="Howarth C."/>
            <person name="Larson L."/>
            <person name="Lui A."/>
            <person name="MacDonald P.J.P."/>
            <person name="Montmayeur A."/>
            <person name="Murphy C."/>
            <person name="Neiman D."/>
            <person name="Pearson M."/>
            <person name="Priest M."/>
            <person name="Roberts A."/>
            <person name="Saif S."/>
            <person name="Shea T."/>
            <person name="Shenoy N."/>
            <person name="Sisk P."/>
            <person name="Stolte C."/>
            <person name="Sykes S."/>
            <person name="Wortman J."/>
            <person name="Nusbaum C."/>
            <person name="Birren B."/>
        </authorList>
    </citation>
    <scope>NUCLEOTIDE SEQUENCE [LARGE SCALE GENOMIC DNA]</scope>
    <source>
        <strain evidence="1 2">54005</strain>
    </source>
</reference>
<dbReference type="AlphaFoldDB" id="X0CQ95"/>
<sequence>MNHSRQSRWFGSGPIGQGAGEFRGLQSKPQAAVGLNFHYGVSIVTCLWGTQSRAKTGSREDV</sequence>
<evidence type="ECO:0000313" key="2">
    <source>
        <dbReference type="Proteomes" id="UP000030663"/>
    </source>
</evidence>
<dbReference type="EMBL" id="JH658364">
    <property type="protein sequence ID" value="EXK96625.1"/>
    <property type="molecule type" value="Genomic_DNA"/>
</dbReference>
<proteinExistence type="predicted"/>
<organism evidence="1 2">
    <name type="scientific">Fusarium oxysporum f. sp. raphani 54005</name>
    <dbReference type="NCBI Taxonomy" id="1089458"/>
    <lineage>
        <taxon>Eukaryota</taxon>
        <taxon>Fungi</taxon>
        <taxon>Dikarya</taxon>
        <taxon>Ascomycota</taxon>
        <taxon>Pezizomycotina</taxon>
        <taxon>Sordariomycetes</taxon>
        <taxon>Hypocreomycetidae</taxon>
        <taxon>Hypocreales</taxon>
        <taxon>Nectriaceae</taxon>
        <taxon>Fusarium</taxon>
        <taxon>Fusarium oxysporum species complex</taxon>
    </lineage>
</organism>
<evidence type="ECO:0000313" key="1">
    <source>
        <dbReference type="EMBL" id="EXK96625.1"/>
    </source>
</evidence>
<dbReference type="HOGENOM" id="CLU_2904296_0_0_1"/>
<keyword evidence="2" id="KW-1185">Reference proteome</keyword>
<accession>X0CQ95</accession>